<comment type="caution">
    <text evidence="13">The sequence shown here is derived from an EMBL/GenBank/DDBJ whole genome shotgun (WGS) entry which is preliminary data.</text>
</comment>
<dbReference type="RefSeq" id="WP_345696762.1">
    <property type="nucleotide sequence ID" value="NZ_BAABIS010000001.1"/>
</dbReference>
<keyword evidence="14" id="KW-1185">Reference proteome</keyword>
<keyword evidence="8 11" id="KW-0238">DNA-binding</keyword>
<keyword evidence="6 11" id="KW-0411">Iron-sulfur</keyword>
<evidence type="ECO:0000256" key="1">
    <source>
        <dbReference type="ARBA" id="ARBA00004496"/>
    </source>
</evidence>
<dbReference type="HAMAP" id="MF_01479">
    <property type="entry name" value="WhiB"/>
    <property type="match status" value="1"/>
</dbReference>
<keyword evidence="4 11" id="KW-0479">Metal-binding</keyword>
<dbReference type="Proteomes" id="UP001501752">
    <property type="component" value="Unassembled WGS sequence"/>
</dbReference>
<comment type="subcellular location">
    <subcellularLocation>
        <location evidence="1 11">Cytoplasm</location>
    </subcellularLocation>
</comment>
<evidence type="ECO:0000256" key="6">
    <source>
        <dbReference type="ARBA" id="ARBA00023014"/>
    </source>
</evidence>
<name>A0ABP9DKS2_9ACTN</name>
<comment type="function">
    <text evidence="11">Acts as a transcriptional regulator. Probably redox-responsive. The apo- but not holo-form probably binds DNA.</text>
</comment>
<evidence type="ECO:0000256" key="3">
    <source>
        <dbReference type="ARBA" id="ARBA00022485"/>
    </source>
</evidence>
<evidence type="ECO:0000313" key="13">
    <source>
        <dbReference type="EMBL" id="GAA4846318.1"/>
    </source>
</evidence>
<feature type="domain" description="4Fe-4S Wbl-type" evidence="12">
    <location>
        <begin position="49"/>
        <end position="120"/>
    </location>
</feature>
<gene>
    <name evidence="11" type="primary">whiB</name>
    <name evidence="13" type="ORF">GCM10023235_23700</name>
</gene>
<dbReference type="PROSITE" id="PS51674">
    <property type="entry name" value="4FE4S_WBL"/>
    <property type="match status" value="1"/>
</dbReference>
<keyword evidence="9 11" id="KW-1015">Disulfide bond</keyword>
<keyword evidence="3 11" id="KW-0004">4Fe-4S</keyword>
<evidence type="ECO:0000256" key="10">
    <source>
        <dbReference type="ARBA" id="ARBA00023163"/>
    </source>
</evidence>
<feature type="binding site" evidence="11">
    <location>
        <position position="50"/>
    </location>
    <ligand>
        <name>[4Fe-4S] cluster</name>
        <dbReference type="ChEBI" id="CHEBI:49883"/>
    </ligand>
</feature>
<protein>
    <recommendedName>
        <fullName evidence="11">Transcriptional regulator WhiB</fullName>
    </recommendedName>
</protein>
<comment type="cofactor">
    <cofactor evidence="11">
        <name>[4Fe-4S] cluster</name>
        <dbReference type="ChEBI" id="CHEBI:49883"/>
    </cofactor>
    <text evidence="11">Binds 1 [4Fe-4S] cluster per subunit. Following nitrosylation of the [4Fe-4S] cluster binds 1 [4Fe-8(NO)] cluster per subunit.</text>
</comment>
<keyword evidence="11" id="KW-0963">Cytoplasm</keyword>
<evidence type="ECO:0000256" key="5">
    <source>
        <dbReference type="ARBA" id="ARBA00023004"/>
    </source>
</evidence>
<dbReference type="InterPro" id="IPR003482">
    <property type="entry name" value="Whib"/>
</dbReference>
<evidence type="ECO:0000259" key="12">
    <source>
        <dbReference type="PROSITE" id="PS51674"/>
    </source>
</evidence>
<feature type="binding site" evidence="11">
    <location>
        <position position="87"/>
    </location>
    <ligand>
        <name>[4Fe-4S] cluster</name>
        <dbReference type="ChEBI" id="CHEBI:49883"/>
    </ligand>
</feature>
<keyword evidence="10 11" id="KW-0804">Transcription</keyword>
<comment type="similarity">
    <text evidence="2 11">Belongs to the WhiB family.</text>
</comment>
<evidence type="ECO:0000313" key="14">
    <source>
        <dbReference type="Proteomes" id="UP001501752"/>
    </source>
</evidence>
<proteinExistence type="inferred from homology"/>
<dbReference type="Pfam" id="PF02467">
    <property type="entry name" value="Whib"/>
    <property type="match status" value="1"/>
</dbReference>
<evidence type="ECO:0000256" key="11">
    <source>
        <dbReference type="HAMAP-Rule" id="MF_01479"/>
    </source>
</evidence>
<accession>A0ABP9DKS2</accession>
<dbReference type="InterPro" id="IPR034768">
    <property type="entry name" value="4FE4S_WBL"/>
</dbReference>
<evidence type="ECO:0000256" key="9">
    <source>
        <dbReference type="ARBA" id="ARBA00023157"/>
    </source>
</evidence>
<feature type="binding site" evidence="11">
    <location>
        <position position="90"/>
    </location>
    <ligand>
        <name>[4Fe-4S] cluster</name>
        <dbReference type="ChEBI" id="CHEBI:49883"/>
    </ligand>
</feature>
<keyword evidence="5 11" id="KW-0408">Iron</keyword>
<dbReference type="EMBL" id="BAABIS010000001">
    <property type="protein sequence ID" value="GAA4846318.1"/>
    <property type="molecule type" value="Genomic_DNA"/>
</dbReference>
<evidence type="ECO:0000256" key="4">
    <source>
        <dbReference type="ARBA" id="ARBA00022723"/>
    </source>
</evidence>
<organism evidence="13 14">
    <name type="scientific">Kitasatospora terrestris</name>
    <dbReference type="NCBI Taxonomy" id="258051"/>
    <lineage>
        <taxon>Bacteria</taxon>
        <taxon>Bacillati</taxon>
        <taxon>Actinomycetota</taxon>
        <taxon>Actinomycetes</taxon>
        <taxon>Kitasatosporales</taxon>
        <taxon>Streptomycetaceae</taxon>
        <taxon>Kitasatospora</taxon>
    </lineage>
</organism>
<keyword evidence="7 11" id="KW-0805">Transcription regulation</keyword>
<reference evidence="14" key="1">
    <citation type="journal article" date="2019" name="Int. J. Syst. Evol. Microbiol.">
        <title>The Global Catalogue of Microorganisms (GCM) 10K type strain sequencing project: providing services to taxonomists for standard genome sequencing and annotation.</title>
        <authorList>
            <consortium name="The Broad Institute Genomics Platform"/>
            <consortium name="The Broad Institute Genome Sequencing Center for Infectious Disease"/>
            <person name="Wu L."/>
            <person name="Ma J."/>
        </authorList>
    </citation>
    <scope>NUCLEOTIDE SEQUENCE [LARGE SCALE GENOMIC DNA]</scope>
    <source>
        <strain evidence="14">JCM 13006</strain>
    </source>
</reference>
<dbReference type="PANTHER" id="PTHR38839">
    <property type="entry name" value="TRANSCRIPTIONAL REGULATOR WHID-RELATED"/>
    <property type="match status" value="1"/>
</dbReference>
<evidence type="ECO:0000256" key="8">
    <source>
        <dbReference type="ARBA" id="ARBA00023125"/>
    </source>
</evidence>
<feature type="binding site" evidence="11">
    <location>
        <position position="96"/>
    </location>
    <ligand>
        <name>[4Fe-4S] cluster</name>
        <dbReference type="ChEBI" id="CHEBI:49883"/>
    </ligand>
</feature>
<evidence type="ECO:0000256" key="7">
    <source>
        <dbReference type="ARBA" id="ARBA00023015"/>
    </source>
</evidence>
<evidence type="ECO:0000256" key="2">
    <source>
        <dbReference type="ARBA" id="ARBA00006597"/>
    </source>
</evidence>
<comment type="PTM">
    <text evidence="11">Upon Fe-S cluster removal intramolecular disulfide bonds are formed.</text>
</comment>
<comment type="PTM">
    <text evidence="11">The Fe-S cluster can be nitrosylated by nitric oxide (NO).</text>
</comment>
<sequence length="132" mass="14125">MARIVRRAHRGVFPEFPKGTRIPHRTARPTGSYAVEVVPSPDGDLHGAACAGVNPDLFFPEVEPEDADDPVAAEAAEFASRRAKAICATCPVREACLALALRRRERYGIFGGLDAAERRALKRSGAASAEVA</sequence>